<keyword evidence="3" id="KW-1185">Reference proteome</keyword>
<dbReference type="Pfam" id="PF00581">
    <property type="entry name" value="Rhodanese"/>
    <property type="match status" value="1"/>
</dbReference>
<dbReference type="AlphaFoldDB" id="A0A7D4BCC9"/>
<dbReference type="EMBL" id="CP041345">
    <property type="protein sequence ID" value="QKG80760.1"/>
    <property type="molecule type" value="Genomic_DNA"/>
</dbReference>
<evidence type="ECO:0000259" key="1">
    <source>
        <dbReference type="PROSITE" id="PS50206"/>
    </source>
</evidence>
<sequence>MDLRKKAVDVAAKQDTMEQSLFSNKGFKSGGFLNLTPRDAYNEAKSGNATIVDVRESTLTGYKQFDVPKVIYLPLSELLNRIEELPKNFPLIIADSAGLRSHEAMVILLEKGFNLVANLAGGIVEWERDGLPLVVNNKERLDGSCMCQLRPRMK</sequence>
<reference evidence="2 3" key="1">
    <citation type="submission" date="2019-07" db="EMBL/GenBank/DDBJ databases">
        <title>Thalassofilum flectens gen. nov., sp. nov., a novel moderate thermophilic anaerobe from a shallow sea hot spring in Kunashir Island (Russia), representing a new family in the order Bacteroidales, and proposal of Thalassofilacea fam. nov.</title>
        <authorList>
            <person name="Kochetkova T.V."/>
            <person name="Podosokorskaya O.A."/>
            <person name="Novikov A."/>
            <person name="Elcheninov A.G."/>
            <person name="Toshchakov S.V."/>
            <person name="Kublanov I.V."/>
        </authorList>
    </citation>
    <scope>NUCLEOTIDE SEQUENCE [LARGE SCALE GENOMIC DNA]</scope>
    <source>
        <strain evidence="2 3">38-H</strain>
    </source>
</reference>
<organism evidence="2 3">
    <name type="scientific">Tenuifilum thalassicum</name>
    <dbReference type="NCBI Taxonomy" id="2590900"/>
    <lineage>
        <taxon>Bacteria</taxon>
        <taxon>Pseudomonadati</taxon>
        <taxon>Bacteroidota</taxon>
        <taxon>Bacteroidia</taxon>
        <taxon>Bacteroidales</taxon>
        <taxon>Tenuifilaceae</taxon>
        <taxon>Tenuifilum</taxon>
    </lineage>
</organism>
<dbReference type="Proteomes" id="UP000500961">
    <property type="component" value="Chromosome"/>
</dbReference>
<dbReference type="InterPro" id="IPR050229">
    <property type="entry name" value="GlpE_sulfurtransferase"/>
</dbReference>
<dbReference type="SMART" id="SM00450">
    <property type="entry name" value="RHOD"/>
    <property type="match status" value="1"/>
</dbReference>
<gene>
    <name evidence="2" type="ORF">FHG85_10955</name>
</gene>
<dbReference type="Gene3D" id="3.40.250.10">
    <property type="entry name" value="Rhodanese-like domain"/>
    <property type="match status" value="1"/>
</dbReference>
<evidence type="ECO:0000313" key="2">
    <source>
        <dbReference type="EMBL" id="QKG80760.1"/>
    </source>
</evidence>
<dbReference type="PROSITE" id="PS50206">
    <property type="entry name" value="RHODANESE_3"/>
    <property type="match status" value="1"/>
</dbReference>
<feature type="domain" description="Rhodanese" evidence="1">
    <location>
        <begin position="45"/>
        <end position="135"/>
    </location>
</feature>
<accession>A0A7D4BCC9</accession>
<proteinExistence type="predicted"/>
<protein>
    <submittedName>
        <fullName evidence="2">Rhodanese-like domain-containing protein</fullName>
    </submittedName>
</protein>
<dbReference type="PANTHER" id="PTHR43031:SF7">
    <property type="entry name" value="NITRIC OXIDE REDUCTASE FLRD-NAD(+) REDUCTASE"/>
    <property type="match status" value="1"/>
</dbReference>
<dbReference type="KEGG" id="ttz:FHG85_10955"/>
<dbReference type="InterPro" id="IPR001763">
    <property type="entry name" value="Rhodanese-like_dom"/>
</dbReference>
<dbReference type="PANTHER" id="PTHR43031">
    <property type="entry name" value="FAD-DEPENDENT OXIDOREDUCTASE"/>
    <property type="match status" value="1"/>
</dbReference>
<dbReference type="InterPro" id="IPR036873">
    <property type="entry name" value="Rhodanese-like_dom_sf"/>
</dbReference>
<dbReference type="SUPFAM" id="SSF52821">
    <property type="entry name" value="Rhodanese/Cell cycle control phosphatase"/>
    <property type="match status" value="1"/>
</dbReference>
<evidence type="ECO:0000313" key="3">
    <source>
        <dbReference type="Proteomes" id="UP000500961"/>
    </source>
</evidence>
<name>A0A7D4BCC9_9BACT</name>